<evidence type="ECO:0000313" key="3">
    <source>
        <dbReference type="Proteomes" id="UP000008062"/>
    </source>
</evidence>
<keyword evidence="3" id="KW-1185">Reference proteome</keyword>
<feature type="region of interest" description="Disordered" evidence="1">
    <location>
        <begin position="79"/>
        <end position="110"/>
    </location>
</feature>
<proteinExistence type="predicted"/>
<accession>F9XJY4</accession>
<reference evidence="2 3" key="1">
    <citation type="journal article" date="2011" name="PLoS Genet.">
        <title>Finished genome of the fungal wheat pathogen Mycosphaerella graminicola reveals dispensome structure, chromosome plasticity, and stealth pathogenesis.</title>
        <authorList>
            <person name="Goodwin S.B."/>
            <person name="Ben M'barek S."/>
            <person name="Dhillon B."/>
            <person name="Wittenberg A.H.J."/>
            <person name="Crane C.F."/>
            <person name="Hane J.K."/>
            <person name="Foster A.J."/>
            <person name="Van der Lee T.A.J."/>
            <person name="Grimwood J."/>
            <person name="Aerts A."/>
            <person name="Antoniw J."/>
            <person name="Bailey A."/>
            <person name="Bluhm B."/>
            <person name="Bowler J."/>
            <person name="Bristow J."/>
            <person name="van der Burgt A."/>
            <person name="Canto-Canche B."/>
            <person name="Churchill A.C.L."/>
            <person name="Conde-Ferraez L."/>
            <person name="Cools H.J."/>
            <person name="Coutinho P.M."/>
            <person name="Csukai M."/>
            <person name="Dehal P."/>
            <person name="De Wit P."/>
            <person name="Donzelli B."/>
            <person name="van de Geest H.C."/>
            <person name="van Ham R.C.H.J."/>
            <person name="Hammond-Kosack K.E."/>
            <person name="Henrissat B."/>
            <person name="Kilian A."/>
            <person name="Kobayashi A.K."/>
            <person name="Koopmann E."/>
            <person name="Kourmpetis Y."/>
            <person name="Kuzniar A."/>
            <person name="Lindquist E."/>
            <person name="Lombard V."/>
            <person name="Maliepaard C."/>
            <person name="Martins N."/>
            <person name="Mehrabi R."/>
            <person name="Nap J.P.H."/>
            <person name="Ponomarenko A."/>
            <person name="Rudd J.J."/>
            <person name="Salamov A."/>
            <person name="Schmutz J."/>
            <person name="Schouten H.J."/>
            <person name="Shapiro H."/>
            <person name="Stergiopoulos I."/>
            <person name="Torriani S.F.F."/>
            <person name="Tu H."/>
            <person name="de Vries R.P."/>
            <person name="Waalwijk C."/>
            <person name="Ware S.B."/>
            <person name="Wiebenga A."/>
            <person name="Zwiers L.-H."/>
            <person name="Oliver R.P."/>
            <person name="Grigoriev I.V."/>
            <person name="Kema G.H.J."/>
        </authorList>
    </citation>
    <scope>NUCLEOTIDE SEQUENCE [LARGE SCALE GENOMIC DNA]</scope>
    <source>
        <strain evidence="3">CBS 115943 / IPO323</strain>
    </source>
</reference>
<evidence type="ECO:0000313" key="2">
    <source>
        <dbReference type="EMBL" id="EGP84714.1"/>
    </source>
</evidence>
<dbReference type="HOGENOM" id="CLU_2173039_0_0_1"/>
<dbReference type="RefSeq" id="XP_003849738.1">
    <property type="nucleotide sequence ID" value="XM_003849690.1"/>
</dbReference>
<organism evidence="2 3">
    <name type="scientific">Zymoseptoria tritici (strain CBS 115943 / IPO323)</name>
    <name type="common">Speckled leaf blotch fungus</name>
    <name type="synonym">Septoria tritici</name>
    <dbReference type="NCBI Taxonomy" id="336722"/>
    <lineage>
        <taxon>Eukaryota</taxon>
        <taxon>Fungi</taxon>
        <taxon>Dikarya</taxon>
        <taxon>Ascomycota</taxon>
        <taxon>Pezizomycotina</taxon>
        <taxon>Dothideomycetes</taxon>
        <taxon>Dothideomycetidae</taxon>
        <taxon>Mycosphaerellales</taxon>
        <taxon>Mycosphaerellaceae</taxon>
        <taxon>Zymoseptoria</taxon>
    </lineage>
</organism>
<dbReference type="EMBL" id="CM001204">
    <property type="protein sequence ID" value="EGP84714.1"/>
    <property type="molecule type" value="Genomic_DNA"/>
</dbReference>
<gene>
    <name evidence="2" type="ORF">MYCGRDRAFT_87477</name>
</gene>
<name>F9XJY4_ZYMTI</name>
<dbReference type="AlphaFoldDB" id="F9XJY4"/>
<dbReference type="KEGG" id="ztr:MYCGRDRAFT_87477"/>
<dbReference type="GeneID" id="13399070"/>
<sequence>MIALRGGVDDVPLRRVPTTREAQLSCLPFPRGLLPIFAVTGSPIPPSNTALNTARRPGLSLKTACSTHVTRADVCAKQQGLSSEGDLEEVKERDGTTATMTPWTDVRPKH</sequence>
<dbReference type="Proteomes" id="UP000008062">
    <property type="component" value="Chromosome 9"/>
</dbReference>
<dbReference type="InParanoid" id="F9XJY4"/>
<dbReference type="VEuPathDB" id="FungiDB:ZTRI_9.258"/>
<protein>
    <submittedName>
        <fullName evidence="2">Uncharacterized protein</fullName>
    </submittedName>
</protein>
<evidence type="ECO:0000256" key="1">
    <source>
        <dbReference type="SAM" id="MobiDB-lite"/>
    </source>
</evidence>